<comment type="caution">
    <text evidence="5">The sequence shown here is derived from an EMBL/GenBank/DDBJ whole genome shotgun (WGS) entry which is preliminary data.</text>
</comment>
<protein>
    <submittedName>
        <fullName evidence="5">LacI family DNA-binding transcriptional regulator</fullName>
    </submittedName>
</protein>
<evidence type="ECO:0000259" key="4">
    <source>
        <dbReference type="PROSITE" id="PS50932"/>
    </source>
</evidence>
<sequence>MKSKLNMREVAQKANVSLATVSRAMHSPDKVSASTVERVRKATEELGYVYNATAGDILRGRSTVLGVLVPTASNALFGETLHGIQTMTVGGGYSVLQAATHYDADGEEALIESLLQRRVHALILTGVTYGLEERVEQLAREARVRIVVVWELPKPDMTASYVGFDNMEAARRMTEYLIELGHRRIGLIVGPFSKIARARHRLEGYRIALERAGIPFDADIVKERSPGLLEGREAMDRLMRTEDRPTAVFAASDLLAIGALKAARSMGLSVPGDVSVAGFDDMEVASYQEPPLTTIRVDAYKIGQIAAQTAMEPLGSPTRNYCLDADLVIRGSTGPIKPGGGR</sequence>
<evidence type="ECO:0000256" key="2">
    <source>
        <dbReference type="ARBA" id="ARBA00023125"/>
    </source>
</evidence>
<dbReference type="EMBL" id="JBHTJT010000029">
    <property type="protein sequence ID" value="MFD0980671.1"/>
    <property type="molecule type" value="Genomic_DNA"/>
</dbReference>
<accession>A0ABW3IRT6</accession>
<dbReference type="PROSITE" id="PS50932">
    <property type="entry name" value="HTH_LACI_2"/>
    <property type="match status" value="1"/>
</dbReference>
<dbReference type="InterPro" id="IPR046335">
    <property type="entry name" value="LacI/GalR-like_sensor"/>
</dbReference>
<name>A0ABW3IRT6_9RHOB</name>
<gene>
    <name evidence="5" type="ORF">ACFQ2S_13535</name>
</gene>
<dbReference type="PANTHER" id="PTHR30146:SF33">
    <property type="entry name" value="TRANSCRIPTIONAL REGULATOR"/>
    <property type="match status" value="1"/>
</dbReference>
<dbReference type="Gene3D" id="1.10.260.40">
    <property type="entry name" value="lambda repressor-like DNA-binding domains"/>
    <property type="match status" value="1"/>
</dbReference>
<keyword evidence="2 5" id="KW-0238">DNA-binding</keyword>
<dbReference type="InterPro" id="IPR000843">
    <property type="entry name" value="HTH_LacI"/>
</dbReference>
<dbReference type="PANTHER" id="PTHR30146">
    <property type="entry name" value="LACI-RELATED TRANSCRIPTIONAL REPRESSOR"/>
    <property type="match status" value="1"/>
</dbReference>
<keyword evidence="1" id="KW-0805">Transcription regulation</keyword>
<feature type="domain" description="HTH lacI-type" evidence="4">
    <location>
        <begin position="5"/>
        <end position="59"/>
    </location>
</feature>
<dbReference type="InterPro" id="IPR028082">
    <property type="entry name" value="Peripla_BP_I"/>
</dbReference>
<evidence type="ECO:0000313" key="6">
    <source>
        <dbReference type="Proteomes" id="UP001597108"/>
    </source>
</evidence>
<evidence type="ECO:0000313" key="5">
    <source>
        <dbReference type="EMBL" id="MFD0980671.1"/>
    </source>
</evidence>
<evidence type="ECO:0000256" key="1">
    <source>
        <dbReference type="ARBA" id="ARBA00023015"/>
    </source>
</evidence>
<dbReference type="CDD" id="cd01392">
    <property type="entry name" value="HTH_LacI"/>
    <property type="match status" value="1"/>
</dbReference>
<dbReference type="Pfam" id="PF00356">
    <property type="entry name" value="LacI"/>
    <property type="match status" value="1"/>
</dbReference>
<evidence type="ECO:0000256" key="3">
    <source>
        <dbReference type="ARBA" id="ARBA00023163"/>
    </source>
</evidence>
<dbReference type="SUPFAM" id="SSF53822">
    <property type="entry name" value="Periplasmic binding protein-like I"/>
    <property type="match status" value="1"/>
</dbReference>
<reference evidence="6" key="1">
    <citation type="journal article" date="2019" name="Int. J. Syst. Evol. Microbiol.">
        <title>The Global Catalogue of Microorganisms (GCM) 10K type strain sequencing project: providing services to taxonomists for standard genome sequencing and annotation.</title>
        <authorList>
            <consortium name="The Broad Institute Genomics Platform"/>
            <consortium name="The Broad Institute Genome Sequencing Center for Infectious Disease"/>
            <person name="Wu L."/>
            <person name="Ma J."/>
        </authorList>
    </citation>
    <scope>NUCLEOTIDE SEQUENCE [LARGE SCALE GENOMIC DNA]</scope>
    <source>
        <strain evidence="6">CCUG 60524</strain>
    </source>
</reference>
<dbReference type="RefSeq" id="WP_386075203.1">
    <property type="nucleotide sequence ID" value="NZ_JBHTJT010000029.1"/>
</dbReference>
<proteinExistence type="predicted"/>
<dbReference type="Gene3D" id="3.40.50.2300">
    <property type="match status" value="2"/>
</dbReference>
<keyword evidence="3" id="KW-0804">Transcription</keyword>
<dbReference type="Pfam" id="PF13377">
    <property type="entry name" value="Peripla_BP_3"/>
    <property type="match status" value="1"/>
</dbReference>
<dbReference type="SUPFAM" id="SSF47413">
    <property type="entry name" value="lambda repressor-like DNA-binding domains"/>
    <property type="match status" value="1"/>
</dbReference>
<dbReference type="InterPro" id="IPR010982">
    <property type="entry name" value="Lambda_DNA-bd_dom_sf"/>
</dbReference>
<dbReference type="Proteomes" id="UP001597108">
    <property type="component" value="Unassembled WGS sequence"/>
</dbReference>
<dbReference type="PROSITE" id="PS00356">
    <property type="entry name" value="HTH_LACI_1"/>
    <property type="match status" value="1"/>
</dbReference>
<keyword evidence="6" id="KW-1185">Reference proteome</keyword>
<dbReference type="GO" id="GO:0003677">
    <property type="term" value="F:DNA binding"/>
    <property type="evidence" value="ECO:0007669"/>
    <property type="project" value="UniProtKB-KW"/>
</dbReference>
<organism evidence="5 6">
    <name type="scientific">Tropicimonas aquimaris</name>
    <dbReference type="NCBI Taxonomy" id="914152"/>
    <lineage>
        <taxon>Bacteria</taxon>
        <taxon>Pseudomonadati</taxon>
        <taxon>Pseudomonadota</taxon>
        <taxon>Alphaproteobacteria</taxon>
        <taxon>Rhodobacterales</taxon>
        <taxon>Roseobacteraceae</taxon>
        <taxon>Tropicimonas</taxon>
    </lineage>
</organism>
<dbReference type="SMART" id="SM00354">
    <property type="entry name" value="HTH_LACI"/>
    <property type="match status" value="1"/>
</dbReference>